<dbReference type="Gene3D" id="3.30.1330.70">
    <property type="entry name" value="Holliday junction resolvase RusA"/>
    <property type="match status" value="1"/>
</dbReference>
<sequence>MSEWKFTVNLQPVPTPRPSFRYDPKNKKTITYYQQSYIDYMDAVKKMLEEAGAYNEDFYNVMSAKLGVKAELYFYLKVPKGQKRINNIMRTTAPDLDNLIKSILDSIFKGLKIKDSRITMIQSAKFQVLDNPRTEIILKGVD</sequence>
<dbReference type="GO" id="GO:0006281">
    <property type="term" value="P:DNA repair"/>
    <property type="evidence" value="ECO:0007669"/>
    <property type="project" value="InterPro"/>
</dbReference>
<organism evidence="1">
    <name type="scientific">Macrococcoides caseolyticum</name>
    <dbReference type="NCBI Taxonomy" id="69966"/>
    <lineage>
        <taxon>Bacteria</taxon>
        <taxon>Bacillati</taxon>
        <taxon>Bacillota</taxon>
        <taxon>Bacilli</taxon>
        <taxon>Bacillales</taxon>
        <taxon>Staphylococcaceae</taxon>
        <taxon>Macrococcoides</taxon>
    </lineage>
</organism>
<dbReference type="RefSeq" id="WP_101031449.1">
    <property type="nucleotide sequence ID" value="NZ_PIWQ01000029.1"/>
</dbReference>
<geneLocation type="plasmid" evidence="1">
    <name>p19Msa0499_10</name>
</geneLocation>
<gene>
    <name evidence="1" type="ORF">KYI07_11975</name>
</gene>
<accession>A0A8F8W986</accession>
<reference evidence="1" key="1">
    <citation type="submission" date="2024-06" db="EMBL/GenBank/DDBJ databases">
        <title>Prevalence and characterization of methicillin-resistant Macrococcus spp. in food producing animals and meat in Switzerland in 2019.</title>
        <authorList>
            <person name="Keller J.E."/>
            <person name="Schwendener S."/>
            <person name="Neuenschwander J."/>
            <person name="Overesch G."/>
            <person name="Perreten V."/>
        </authorList>
    </citation>
    <scope>NUCLEOTIDE SEQUENCE</scope>
    <source>
        <strain evidence="1">19Msa0499</strain>
        <plasmid evidence="1">p19Msa0499_10</plasmid>
    </source>
</reference>
<name>A0A8F8W986_9STAP</name>
<keyword evidence="1" id="KW-0614">Plasmid</keyword>
<dbReference type="Pfam" id="PF05866">
    <property type="entry name" value="RusA"/>
    <property type="match status" value="1"/>
</dbReference>
<dbReference type="GO" id="GO:0000287">
    <property type="term" value="F:magnesium ion binding"/>
    <property type="evidence" value="ECO:0007669"/>
    <property type="project" value="InterPro"/>
</dbReference>
<dbReference type="InterPro" id="IPR036614">
    <property type="entry name" value="RusA-like_sf"/>
</dbReference>
<dbReference type="AlphaFoldDB" id="A0A8F8W986"/>
<dbReference type="InterPro" id="IPR008822">
    <property type="entry name" value="Endonuclease_RusA-like"/>
</dbReference>
<dbReference type="GO" id="GO:0006310">
    <property type="term" value="P:DNA recombination"/>
    <property type="evidence" value="ECO:0007669"/>
    <property type="project" value="InterPro"/>
</dbReference>
<dbReference type="EMBL" id="CP079970">
    <property type="protein sequence ID" value="QYA38918.1"/>
    <property type="molecule type" value="Genomic_DNA"/>
</dbReference>
<evidence type="ECO:0000313" key="1">
    <source>
        <dbReference type="EMBL" id="QYA38918.1"/>
    </source>
</evidence>
<proteinExistence type="predicted"/>
<dbReference type="SUPFAM" id="SSF103084">
    <property type="entry name" value="Holliday junction resolvase RusA"/>
    <property type="match status" value="1"/>
</dbReference>
<protein>
    <submittedName>
        <fullName evidence="1">RusA family crossover junction endodeoxyribonuclease</fullName>
    </submittedName>
</protein>